<feature type="compositionally biased region" description="Polar residues" evidence="3">
    <location>
        <begin position="163"/>
        <end position="173"/>
    </location>
</feature>
<feature type="transmembrane region" description="Helical" evidence="4">
    <location>
        <begin position="95"/>
        <end position="118"/>
    </location>
</feature>
<dbReference type="Gene3D" id="3.40.50.300">
    <property type="entry name" value="P-loop containing nucleotide triphosphate hydrolases"/>
    <property type="match status" value="1"/>
</dbReference>
<evidence type="ECO:0000256" key="4">
    <source>
        <dbReference type="SAM" id="Phobius"/>
    </source>
</evidence>
<dbReference type="GO" id="GO:0005737">
    <property type="term" value="C:cytoplasm"/>
    <property type="evidence" value="ECO:0007669"/>
    <property type="project" value="TreeGrafter"/>
</dbReference>
<evidence type="ECO:0000313" key="5">
    <source>
        <dbReference type="EMBL" id="CAD9626743.1"/>
    </source>
</evidence>
<keyword evidence="2" id="KW-0560">Oxidoreductase</keyword>
<feature type="region of interest" description="Disordered" evidence="3">
    <location>
        <begin position="163"/>
        <end position="195"/>
    </location>
</feature>
<dbReference type="AlphaFoldDB" id="A0A7S2M6V1"/>
<dbReference type="EMBL" id="HBGZ01029459">
    <property type="protein sequence ID" value="CAD9626743.1"/>
    <property type="molecule type" value="Transcribed_RNA"/>
</dbReference>
<evidence type="ECO:0000256" key="2">
    <source>
        <dbReference type="ARBA" id="ARBA00023002"/>
    </source>
</evidence>
<dbReference type="GO" id="GO:0008677">
    <property type="term" value="F:2-dehydropantoate 2-reductase activity"/>
    <property type="evidence" value="ECO:0007669"/>
    <property type="project" value="TreeGrafter"/>
</dbReference>
<protein>
    <submittedName>
        <fullName evidence="5">Uncharacterized protein</fullName>
    </submittedName>
</protein>
<keyword evidence="1" id="KW-0521">NADP</keyword>
<keyword evidence="4" id="KW-1133">Transmembrane helix</keyword>
<dbReference type="SUPFAM" id="SSF52540">
    <property type="entry name" value="P-loop containing nucleoside triphosphate hydrolases"/>
    <property type="match status" value="1"/>
</dbReference>
<sequence length="535" mass="60831">MGESSRQHRHSHRGNRKKSEQPLDGYAARRSQLTASQYFEAVELSRSHRQSSKNDDRTKKLSSHQHNGKRRQDKTSSEREAIASISISAKCFRRCAILMMISFLSVASINFIMLPSYIGIAPGENPQNSKSRWTHRKISAAKANVLPADKQQVFRIGRIFGSKNDNSMRSSQKTSDELKEQEIQTPPPPPADDLKRKKLLYGTKHVPEIANWPPLSALIGNDGNIRDDVDVSGILDFAIIGFGKTGTTSILRHLSEMTDSLSKEHCDLVVNKSVNLLKDLYEDHARRFKQAKRDGEEPEDRLRGLKCPQDISSDYSIFNYAKYFPSTKLIIGIRHPVLWFESLYNFRVTNVPWKEMLPTSDLTRGCISGSQGVCAWRANFHDFLSRLGKTPMSSASEKQLLQLGLDKHAKVGPVFLYEVSQLSESGSDGGVRSAQFRTDLKQFLGLQKEIPPFPLVDTSGRFDFLPVVKNQVDRNKIDICQPQHDIIRDVLMEKATLASTWIRKYFLQSDEVFVSSREHFELILESWMHDPCPRR</sequence>
<reference evidence="5" key="1">
    <citation type="submission" date="2021-01" db="EMBL/GenBank/DDBJ databases">
        <authorList>
            <person name="Corre E."/>
            <person name="Pelletier E."/>
            <person name="Niang G."/>
            <person name="Scheremetjew M."/>
            <person name="Finn R."/>
            <person name="Kale V."/>
            <person name="Holt S."/>
            <person name="Cochrane G."/>
            <person name="Meng A."/>
            <person name="Brown T."/>
            <person name="Cohen L."/>
        </authorList>
    </citation>
    <scope>NUCLEOTIDE SEQUENCE</scope>
    <source>
        <strain evidence="5">SM1012Den-03</strain>
    </source>
</reference>
<organism evidence="5">
    <name type="scientific">Skeletonema marinoi</name>
    <dbReference type="NCBI Taxonomy" id="267567"/>
    <lineage>
        <taxon>Eukaryota</taxon>
        <taxon>Sar</taxon>
        <taxon>Stramenopiles</taxon>
        <taxon>Ochrophyta</taxon>
        <taxon>Bacillariophyta</taxon>
        <taxon>Coscinodiscophyceae</taxon>
        <taxon>Thalassiosirophycidae</taxon>
        <taxon>Thalassiosirales</taxon>
        <taxon>Skeletonemataceae</taxon>
        <taxon>Skeletonema</taxon>
        <taxon>Skeletonema marinoi-dohrnii complex</taxon>
    </lineage>
</organism>
<dbReference type="InterPro" id="IPR050838">
    <property type="entry name" value="Ketopantoate_reductase"/>
</dbReference>
<evidence type="ECO:0000256" key="3">
    <source>
        <dbReference type="SAM" id="MobiDB-lite"/>
    </source>
</evidence>
<name>A0A7S2M6V1_9STRA</name>
<keyword evidence="4" id="KW-0472">Membrane</keyword>
<feature type="region of interest" description="Disordered" evidence="3">
    <location>
        <begin position="1"/>
        <end position="27"/>
    </location>
</feature>
<feature type="compositionally biased region" description="Basic residues" evidence="3">
    <location>
        <begin position="60"/>
        <end position="72"/>
    </location>
</feature>
<feature type="region of interest" description="Disordered" evidence="3">
    <location>
        <begin position="39"/>
        <end position="80"/>
    </location>
</feature>
<keyword evidence="4" id="KW-0812">Transmembrane</keyword>
<accession>A0A7S2M6V1</accession>
<evidence type="ECO:0000256" key="1">
    <source>
        <dbReference type="ARBA" id="ARBA00022857"/>
    </source>
</evidence>
<dbReference type="PANTHER" id="PTHR43765:SF2">
    <property type="entry name" value="2-DEHYDROPANTOATE 2-REDUCTASE"/>
    <property type="match status" value="1"/>
</dbReference>
<proteinExistence type="predicted"/>
<dbReference type="PANTHER" id="PTHR43765">
    <property type="entry name" value="2-DEHYDROPANTOATE 2-REDUCTASE-RELATED"/>
    <property type="match status" value="1"/>
</dbReference>
<dbReference type="GO" id="GO:0050661">
    <property type="term" value="F:NADP binding"/>
    <property type="evidence" value="ECO:0007669"/>
    <property type="project" value="TreeGrafter"/>
</dbReference>
<feature type="compositionally biased region" description="Basic residues" evidence="3">
    <location>
        <begin position="7"/>
        <end position="16"/>
    </location>
</feature>
<dbReference type="InterPro" id="IPR027417">
    <property type="entry name" value="P-loop_NTPase"/>
</dbReference>
<gene>
    <name evidence="5" type="ORF">SMAR0320_LOCUS20949</name>
</gene>